<evidence type="ECO:0000313" key="2">
    <source>
        <dbReference type="EMBL" id="RQW95815.1"/>
    </source>
</evidence>
<dbReference type="SUPFAM" id="SSF47413">
    <property type="entry name" value="lambda repressor-like DNA-binding domains"/>
    <property type="match status" value="1"/>
</dbReference>
<gene>
    <name evidence="2" type="ORF">DLJ59_32235</name>
</gene>
<dbReference type="RefSeq" id="WP_124777728.1">
    <property type="nucleotide sequence ID" value="NZ_QGSZ01000352.1"/>
</dbReference>
<organism evidence="2 3">
    <name type="scientific">Micromonospora inaquosa</name>
    <dbReference type="NCBI Taxonomy" id="2203716"/>
    <lineage>
        <taxon>Bacteria</taxon>
        <taxon>Bacillati</taxon>
        <taxon>Actinomycetota</taxon>
        <taxon>Actinomycetes</taxon>
        <taxon>Micromonosporales</taxon>
        <taxon>Micromonosporaceae</taxon>
        <taxon>Micromonospora</taxon>
    </lineage>
</organism>
<name>A0A3N9W4U4_9ACTN</name>
<dbReference type="AlphaFoldDB" id="A0A3N9W4U4"/>
<dbReference type="InterPro" id="IPR010982">
    <property type="entry name" value="Lambda_DNA-bd_dom_sf"/>
</dbReference>
<dbReference type="Gene3D" id="1.10.260.40">
    <property type="entry name" value="lambda repressor-like DNA-binding domains"/>
    <property type="match status" value="1"/>
</dbReference>
<protein>
    <submittedName>
        <fullName evidence="2">XRE family transcriptional regulator</fullName>
    </submittedName>
</protein>
<feature type="region of interest" description="Disordered" evidence="1">
    <location>
        <begin position="86"/>
        <end position="109"/>
    </location>
</feature>
<proteinExistence type="predicted"/>
<accession>A0A3N9W4U4</accession>
<evidence type="ECO:0000256" key="1">
    <source>
        <dbReference type="SAM" id="MobiDB-lite"/>
    </source>
</evidence>
<reference evidence="2 3" key="1">
    <citation type="submission" date="2018-05" db="EMBL/GenBank/DDBJ databases">
        <title>Micromonospora from Atacama Desert.</title>
        <authorList>
            <person name="Carro L."/>
            <person name="Goodfellow M."/>
            <person name="Klenk H.-P."/>
        </authorList>
    </citation>
    <scope>NUCLEOTIDE SEQUENCE [LARGE SCALE GENOMIC DNA]</scope>
    <source>
        <strain evidence="2 3">LB39</strain>
    </source>
</reference>
<dbReference type="OrthoDB" id="3213425at2"/>
<dbReference type="EMBL" id="QGSZ01000352">
    <property type="protein sequence ID" value="RQW95815.1"/>
    <property type="molecule type" value="Genomic_DNA"/>
</dbReference>
<dbReference type="GO" id="GO:0003677">
    <property type="term" value="F:DNA binding"/>
    <property type="evidence" value="ECO:0007669"/>
    <property type="project" value="InterPro"/>
</dbReference>
<keyword evidence="3" id="KW-1185">Reference proteome</keyword>
<dbReference type="Proteomes" id="UP000282312">
    <property type="component" value="Unassembled WGS sequence"/>
</dbReference>
<dbReference type="InterPro" id="IPR001387">
    <property type="entry name" value="Cro/C1-type_HTH"/>
</dbReference>
<comment type="caution">
    <text evidence="2">The sequence shown here is derived from an EMBL/GenBank/DDBJ whole genome shotgun (WGS) entry which is preliminary data.</text>
</comment>
<evidence type="ECO:0000313" key="3">
    <source>
        <dbReference type="Proteomes" id="UP000282312"/>
    </source>
</evidence>
<dbReference type="Pfam" id="PF13560">
    <property type="entry name" value="HTH_31"/>
    <property type="match status" value="1"/>
</dbReference>
<dbReference type="CDD" id="cd00093">
    <property type="entry name" value="HTH_XRE"/>
    <property type="match status" value="1"/>
</dbReference>
<sequence length="451" mass="48581">MADSDETKAARRELGRRLAQLRRAGGHTQHDLARLVQYGRSSVANTETGHQHPDRAFWARCDTVLQAGGMLVREYDRITELNRQRQRSSAIQEAKSASGLATPTDAGRDDFGANGGAVLWEREDRIDARRLALKSSVDDNIRLAYLENEVRQAIADNERLTPVILIARMRPLRSYVDQLMEGRQHPPQRARLYAVAAHLSGLLGALALDLGVFGAAHAYAAEAFDLAEAAEQSEAQAWARATQSLIAFYAGDYHDALAYAQDGLRRGGTSGHRIRLTINGQARALARLGDRYGVDRAVDHAFTMLSDYPAGSSVSASLALGPYCPARTAANAATAYLALGRTAGVTNHLTTAITAFDTAGLAGPRALCRLDLAAAHLHANSPDPEEAGALAVEALTLTADQRFESVSQRARQFLAVAHPFACHPQLRHVADLLADRTQVADTGQAALTSLS</sequence>